<proteinExistence type="predicted"/>
<dbReference type="AlphaFoldDB" id="A0A0G0WMV6"/>
<feature type="region of interest" description="Disordered" evidence="1">
    <location>
        <begin position="32"/>
        <end position="51"/>
    </location>
</feature>
<feature type="region of interest" description="Disordered" evidence="1">
    <location>
        <begin position="1"/>
        <end position="20"/>
    </location>
</feature>
<evidence type="ECO:0000313" key="3">
    <source>
        <dbReference type="Proteomes" id="UP000034753"/>
    </source>
</evidence>
<dbReference type="Proteomes" id="UP000034753">
    <property type="component" value="Unassembled WGS sequence"/>
</dbReference>
<evidence type="ECO:0000313" key="2">
    <source>
        <dbReference type="EMBL" id="KKS14100.1"/>
    </source>
</evidence>
<comment type="caution">
    <text evidence="2">The sequence shown here is derived from an EMBL/GenBank/DDBJ whole genome shotgun (WGS) entry which is preliminary data.</text>
</comment>
<gene>
    <name evidence="2" type="ORF">UU67_C0008G0032</name>
</gene>
<sequence length="104" mass="11637">MADTAQEKVQFTPGKDAEEHTQNLQGNVSQALGVPQDSVVPPKTSNPQTPMGIDLENVEEDIRAFVPWSTPTSRIARSKEFLKKLLAKIKKKNPGREIRIEEKK</sequence>
<name>A0A0G0WMV6_9BACT</name>
<accession>A0A0G0WMV6</accession>
<dbReference type="EMBL" id="LCBN01000008">
    <property type="protein sequence ID" value="KKS14100.1"/>
    <property type="molecule type" value="Genomic_DNA"/>
</dbReference>
<protein>
    <submittedName>
        <fullName evidence="2">Uncharacterized protein</fullName>
    </submittedName>
</protein>
<evidence type="ECO:0000256" key="1">
    <source>
        <dbReference type="SAM" id="MobiDB-lite"/>
    </source>
</evidence>
<organism evidence="2 3">
    <name type="scientific">Candidatus Daviesbacteria bacterium GW2011_GWB1_41_5</name>
    <dbReference type="NCBI Taxonomy" id="1618429"/>
    <lineage>
        <taxon>Bacteria</taxon>
        <taxon>Candidatus Daviesiibacteriota</taxon>
    </lineage>
</organism>
<reference evidence="2 3" key="1">
    <citation type="journal article" date="2015" name="Nature">
        <title>rRNA introns, odd ribosomes, and small enigmatic genomes across a large radiation of phyla.</title>
        <authorList>
            <person name="Brown C.T."/>
            <person name="Hug L.A."/>
            <person name="Thomas B.C."/>
            <person name="Sharon I."/>
            <person name="Castelle C.J."/>
            <person name="Singh A."/>
            <person name="Wilkins M.J."/>
            <person name="Williams K.H."/>
            <person name="Banfield J.F."/>
        </authorList>
    </citation>
    <scope>NUCLEOTIDE SEQUENCE [LARGE SCALE GENOMIC DNA]</scope>
</reference>